<dbReference type="PROSITE" id="PS51144">
    <property type="entry name" value="ALPHA_CA_2"/>
    <property type="match status" value="1"/>
</dbReference>
<reference evidence="8 9" key="1">
    <citation type="submission" date="2015-10" db="EMBL/GenBank/DDBJ databases">
        <title>Full genome of DAOMC 229536 Phialocephala scopiformis, a fungal endophyte of spruce producing the potent anti-insectan compound rugulosin.</title>
        <authorList>
            <consortium name="DOE Joint Genome Institute"/>
            <person name="Walker A.K."/>
            <person name="Frasz S.L."/>
            <person name="Seifert K.A."/>
            <person name="Miller J.D."/>
            <person name="Mondo S.J."/>
            <person name="Labutti K."/>
            <person name="Lipzen A."/>
            <person name="Dockter R."/>
            <person name="Kennedy M."/>
            <person name="Grigoriev I.V."/>
            <person name="Spatafora J.W."/>
        </authorList>
    </citation>
    <scope>NUCLEOTIDE SEQUENCE [LARGE SCALE GENOMIC DNA]</scope>
    <source>
        <strain evidence="8 9">CBS 120377</strain>
    </source>
</reference>
<dbReference type="PANTHER" id="PTHR18952">
    <property type="entry name" value="CARBONIC ANHYDRASE"/>
    <property type="match status" value="1"/>
</dbReference>
<dbReference type="InterPro" id="IPR023561">
    <property type="entry name" value="Carbonic_anhydrase_a-class"/>
</dbReference>
<sequence>MHLSQSVLTVLGTATQVSEWGYNAHDGPLLWSSLNTIWGTCRTGRHQSPINLDNRVDGVVLGDTNEYHLQYASPLVDVPFYNTHHTVKLDVETNSKDSTLTFGGAIYTLESIHFHVPSEHQIRGESSSMEVHLVHKSRTPTPTLAVIGFAIEVSAGTSNAQLNTILSRARDAQPPGSNAGFSFPILYLDTIVQHFKRNLVYRYSGSLTTPPCEENVEWLFSAEPLAIDIGAFKIAKNVSGSNLRYIQSNPGVKNVLQEACSRK</sequence>
<evidence type="ECO:0000256" key="4">
    <source>
        <dbReference type="ARBA" id="ARBA00022833"/>
    </source>
</evidence>
<evidence type="ECO:0000259" key="7">
    <source>
        <dbReference type="PROSITE" id="PS51144"/>
    </source>
</evidence>
<dbReference type="EMBL" id="KQ947448">
    <property type="protein sequence ID" value="KUJ06313.1"/>
    <property type="molecule type" value="Genomic_DNA"/>
</dbReference>
<accession>A0A132B244</accession>
<comment type="catalytic activity">
    <reaction evidence="6">
        <text>hydrogencarbonate + H(+) = CO2 + H2O</text>
        <dbReference type="Rhea" id="RHEA:10748"/>
        <dbReference type="ChEBI" id="CHEBI:15377"/>
        <dbReference type="ChEBI" id="CHEBI:15378"/>
        <dbReference type="ChEBI" id="CHEBI:16526"/>
        <dbReference type="ChEBI" id="CHEBI:17544"/>
        <dbReference type="EC" id="4.2.1.1"/>
    </reaction>
</comment>
<dbReference type="CDD" id="cd03124">
    <property type="entry name" value="alpha_CA_prokaryotic_like"/>
    <property type="match status" value="1"/>
</dbReference>
<name>A0A132B244_MOLSC</name>
<keyword evidence="5" id="KW-0456">Lyase</keyword>
<dbReference type="SUPFAM" id="SSF51069">
    <property type="entry name" value="Carbonic anhydrase"/>
    <property type="match status" value="1"/>
</dbReference>
<dbReference type="GO" id="GO:0008270">
    <property type="term" value="F:zinc ion binding"/>
    <property type="evidence" value="ECO:0007669"/>
    <property type="project" value="InterPro"/>
</dbReference>
<evidence type="ECO:0000256" key="2">
    <source>
        <dbReference type="ARBA" id="ARBA00012925"/>
    </source>
</evidence>
<dbReference type="RefSeq" id="XP_018060668.1">
    <property type="nucleotide sequence ID" value="XM_018210305.1"/>
</dbReference>
<dbReference type="EC" id="4.2.1.1" evidence="2"/>
<evidence type="ECO:0000256" key="1">
    <source>
        <dbReference type="ARBA" id="ARBA00010718"/>
    </source>
</evidence>
<feature type="domain" description="Alpha-carbonic anhydrase" evidence="7">
    <location>
        <begin position="18"/>
        <end position="263"/>
    </location>
</feature>
<dbReference type="InterPro" id="IPR001148">
    <property type="entry name" value="CA_dom"/>
</dbReference>
<proteinExistence type="inferred from homology"/>
<evidence type="ECO:0000313" key="9">
    <source>
        <dbReference type="Proteomes" id="UP000070700"/>
    </source>
</evidence>
<dbReference type="InterPro" id="IPR041891">
    <property type="entry name" value="Alpha_CA_prokaryot-like"/>
</dbReference>
<evidence type="ECO:0000256" key="5">
    <source>
        <dbReference type="ARBA" id="ARBA00023239"/>
    </source>
</evidence>
<dbReference type="InParanoid" id="A0A132B244"/>
<keyword evidence="4" id="KW-0862">Zinc</keyword>
<keyword evidence="9" id="KW-1185">Reference proteome</keyword>
<protein>
    <recommendedName>
        <fullName evidence="2">carbonic anhydrase</fullName>
        <ecNumber evidence="2">4.2.1.1</ecNumber>
    </recommendedName>
</protein>
<dbReference type="STRING" id="149040.A0A132B244"/>
<dbReference type="SMART" id="SM01057">
    <property type="entry name" value="Carb_anhydrase"/>
    <property type="match status" value="1"/>
</dbReference>
<dbReference type="PANTHER" id="PTHR18952:SF265">
    <property type="entry name" value="CARBONIC ANHYDRASE"/>
    <property type="match status" value="1"/>
</dbReference>
<dbReference type="KEGG" id="psco:LY89DRAFT_603461"/>
<evidence type="ECO:0000256" key="3">
    <source>
        <dbReference type="ARBA" id="ARBA00022723"/>
    </source>
</evidence>
<gene>
    <name evidence="8" type="ORF">LY89DRAFT_603461</name>
</gene>
<dbReference type="GeneID" id="28820031"/>
<dbReference type="Pfam" id="PF00194">
    <property type="entry name" value="Carb_anhydrase"/>
    <property type="match status" value="1"/>
</dbReference>
<comment type="similarity">
    <text evidence="1">Belongs to the alpha-carbonic anhydrase family.</text>
</comment>
<dbReference type="OrthoDB" id="429145at2759"/>
<dbReference type="Proteomes" id="UP000070700">
    <property type="component" value="Unassembled WGS sequence"/>
</dbReference>
<dbReference type="InterPro" id="IPR036398">
    <property type="entry name" value="CA_dom_sf"/>
</dbReference>
<dbReference type="AlphaFoldDB" id="A0A132B244"/>
<dbReference type="Gene3D" id="3.10.200.10">
    <property type="entry name" value="Alpha carbonic anhydrase"/>
    <property type="match status" value="1"/>
</dbReference>
<evidence type="ECO:0000313" key="8">
    <source>
        <dbReference type="EMBL" id="KUJ06313.1"/>
    </source>
</evidence>
<dbReference type="GO" id="GO:0004089">
    <property type="term" value="F:carbonate dehydratase activity"/>
    <property type="evidence" value="ECO:0007669"/>
    <property type="project" value="UniProtKB-EC"/>
</dbReference>
<keyword evidence="3" id="KW-0479">Metal-binding</keyword>
<evidence type="ECO:0000256" key="6">
    <source>
        <dbReference type="ARBA" id="ARBA00048348"/>
    </source>
</evidence>
<organism evidence="8 9">
    <name type="scientific">Mollisia scopiformis</name>
    <name type="common">Conifer needle endophyte fungus</name>
    <name type="synonym">Phialocephala scopiformis</name>
    <dbReference type="NCBI Taxonomy" id="149040"/>
    <lineage>
        <taxon>Eukaryota</taxon>
        <taxon>Fungi</taxon>
        <taxon>Dikarya</taxon>
        <taxon>Ascomycota</taxon>
        <taxon>Pezizomycotina</taxon>
        <taxon>Leotiomycetes</taxon>
        <taxon>Helotiales</taxon>
        <taxon>Mollisiaceae</taxon>
        <taxon>Mollisia</taxon>
    </lineage>
</organism>